<proteinExistence type="predicted"/>
<keyword evidence="1" id="KW-0732">Signal</keyword>
<keyword evidence="4" id="KW-1185">Reference proteome</keyword>
<feature type="signal peptide" evidence="1">
    <location>
        <begin position="1"/>
        <end position="20"/>
    </location>
</feature>
<dbReference type="PANTHER" id="PTHR42852:SF13">
    <property type="entry name" value="PROTEIN DIPZ"/>
    <property type="match status" value="1"/>
</dbReference>
<sequence>MTRPALLLGLLVTLSFTTLAQTDMKPGRWRAMLQRKDGRTIPFIFEVVRQSNKTSVYIVNGTERVKTEDPVFTQDSVVIRMPVFESYFKARVTQRERLRGVWVSGNATGETTMPFTASAGGSRFPLATAALRPAQGKWKIEFTRANQTKRHAIGDFTQQGNALSGSVLTPSADYRYLDGVVSGDSLFLSTFDGSHALLLRAKINSDHMTGVFYNGEAVAETWLAVKDANVALTPNVTTVKKGNDGKLAFSFQDLDGNTVSLPGNRFKGKVVIVQIMGSWCPNCMDEMAFLSDYYKRNRDRGVEIVALAYELSTDPARSQKSLRKFQTKFDVQYPLLITGATASDPQRTQKTLPQLTDLKAFPTTIMLDKNGVVRDIQTSFYGPGAGEYHTRYKATFEAAVNALLNETL</sequence>
<dbReference type="AlphaFoldDB" id="A0AAP2GV73"/>
<dbReference type="PANTHER" id="PTHR42852">
    <property type="entry name" value="THIOL:DISULFIDE INTERCHANGE PROTEIN DSBE"/>
    <property type="match status" value="1"/>
</dbReference>
<feature type="chain" id="PRO_5042965391" evidence="1">
    <location>
        <begin position="21"/>
        <end position="408"/>
    </location>
</feature>
<evidence type="ECO:0000313" key="3">
    <source>
        <dbReference type="EMBL" id="MBT1709995.1"/>
    </source>
</evidence>
<dbReference type="InterPro" id="IPR050553">
    <property type="entry name" value="Thioredoxin_ResA/DsbE_sf"/>
</dbReference>
<gene>
    <name evidence="3" type="ORF">KK062_17245</name>
</gene>
<name>A0AAP2GV73_9BACT</name>
<feature type="domain" description="Thioredoxin" evidence="2">
    <location>
        <begin position="240"/>
        <end position="405"/>
    </location>
</feature>
<evidence type="ECO:0000313" key="4">
    <source>
        <dbReference type="Proteomes" id="UP001319080"/>
    </source>
</evidence>
<dbReference type="PROSITE" id="PS51352">
    <property type="entry name" value="THIOREDOXIN_2"/>
    <property type="match status" value="1"/>
</dbReference>
<dbReference type="RefSeq" id="WP_254085574.1">
    <property type="nucleotide sequence ID" value="NZ_JAHESE010000018.1"/>
</dbReference>
<dbReference type="SUPFAM" id="SSF52833">
    <property type="entry name" value="Thioredoxin-like"/>
    <property type="match status" value="1"/>
</dbReference>
<dbReference type="Gene3D" id="3.40.30.10">
    <property type="entry name" value="Glutaredoxin"/>
    <property type="match status" value="1"/>
</dbReference>
<accession>A0AAP2GV73</accession>
<dbReference type="Proteomes" id="UP001319080">
    <property type="component" value="Unassembled WGS sequence"/>
</dbReference>
<reference evidence="3 4" key="1">
    <citation type="submission" date="2021-05" db="EMBL/GenBank/DDBJ databases">
        <title>A Polyphasic approach of four new species of the genus Ohtaekwangia: Ohtaekwangia histidinii sp. nov., Ohtaekwangia cretensis sp. nov., Ohtaekwangia indiensis sp. nov., Ohtaekwangia reichenbachii sp. nov. from diverse environment.</title>
        <authorList>
            <person name="Octaviana S."/>
        </authorList>
    </citation>
    <scope>NUCLEOTIDE SEQUENCE [LARGE SCALE GENOMIC DNA]</scope>
    <source>
        <strain evidence="3 4">PWU5</strain>
    </source>
</reference>
<evidence type="ECO:0000259" key="2">
    <source>
        <dbReference type="PROSITE" id="PS51352"/>
    </source>
</evidence>
<comment type="caution">
    <text evidence="3">The sequence shown here is derived from an EMBL/GenBank/DDBJ whole genome shotgun (WGS) entry which is preliminary data.</text>
</comment>
<dbReference type="Pfam" id="PF08534">
    <property type="entry name" value="Redoxin"/>
    <property type="match status" value="1"/>
</dbReference>
<dbReference type="InterPro" id="IPR013766">
    <property type="entry name" value="Thioredoxin_domain"/>
</dbReference>
<dbReference type="CDD" id="cd02966">
    <property type="entry name" value="TlpA_like_family"/>
    <property type="match status" value="1"/>
</dbReference>
<protein>
    <submittedName>
        <fullName evidence="3">TlpA family protein disulfide reductase</fullName>
    </submittedName>
</protein>
<dbReference type="EMBL" id="JAHESE010000018">
    <property type="protein sequence ID" value="MBT1709995.1"/>
    <property type="molecule type" value="Genomic_DNA"/>
</dbReference>
<dbReference type="InterPro" id="IPR013740">
    <property type="entry name" value="Redoxin"/>
</dbReference>
<evidence type="ECO:0000256" key="1">
    <source>
        <dbReference type="SAM" id="SignalP"/>
    </source>
</evidence>
<dbReference type="InterPro" id="IPR036249">
    <property type="entry name" value="Thioredoxin-like_sf"/>
</dbReference>
<organism evidence="3 4">
    <name type="scientific">Dawidia cretensis</name>
    <dbReference type="NCBI Taxonomy" id="2782350"/>
    <lineage>
        <taxon>Bacteria</taxon>
        <taxon>Pseudomonadati</taxon>
        <taxon>Bacteroidota</taxon>
        <taxon>Cytophagia</taxon>
        <taxon>Cytophagales</taxon>
        <taxon>Chryseotaleaceae</taxon>
        <taxon>Dawidia</taxon>
    </lineage>
</organism>
<dbReference type="GO" id="GO:0016491">
    <property type="term" value="F:oxidoreductase activity"/>
    <property type="evidence" value="ECO:0007669"/>
    <property type="project" value="InterPro"/>
</dbReference>